<feature type="compositionally biased region" description="Basic residues" evidence="1">
    <location>
        <begin position="1"/>
        <end position="13"/>
    </location>
</feature>
<feature type="region of interest" description="Disordered" evidence="1">
    <location>
        <begin position="167"/>
        <end position="217"/>
    </location>
</feature>
<keyword evidence="3" id="KW-1185">Reference proteome</keyword>
<evidence type="ECO:0000313" key="3">
    <source>
        <dbReference type="Proteomes" id="UP000002729"/>
    </source>
</evidence>
<evidence type="ECO:0000256" key="1">
    <source>
        <dbReference type="SAM" id="MobiDB-lite"/>
    </source>
</evidence>
<evidence type="ECO:0000313" key="2">
    <source>
        <dbReference type="EMBL" id="EGB06671.1"/>
    </source>
</evidence>
<feature type="compositionally biased region" description="Basic and acidic residues" evidence="1">
    <location>
        <begin position="200"/>
        <end position="210"/>
    </location>
</feature>
<feature type="non-terminal residue" evidence="2">
    <location>
        <position position="1"/>
    </location>
</feature>
<reference evidence="2 3" key="1">
    <citation type="journal article" date="2011" name="Proc. Natl. Acad. Sci. U.S.A.">
        <title>Niche of harmful alga Aureococcus anophagefferens revealed through ecogenomics.</title>
        <authorList>
            <person name="Gobler C.J."/>
            <person name="Berry D.L."/>
            <person name="Dyhrman S.T."/>
            <person name="Wilhelm S.W."/>
            <person name="Salamov A."/>
            <person name="Lobanov A.V."/>
            <person name="Zhang Y."/>
            <person name="Collier J.L."/>
            <person name="Wurch L.L."/>
            <person name="Kustka A.B."/>
            <person name="Dill B.D."/>
            <person name="Shah M."/>
            <person name="VerBerkmoes N.C."/>
            <person name="Kuo A."/>
            <person name="Terry A."/>
            <person name="Pangilinan J."/>
            <person name="Lindquist E.A."/>
            <person name="Lucas S."/>
            <person name="Paulsen I.T."/>
            <person name="Hattenrath-Lehmann T.K."/>
            <person name="Talmage S.C."/>
            <person name="Walker E.A."/>
            <person name="Koch F."/>
            <person name="Burson A.M."/>
            <person name="Marcoval M.A."/>
            <person name="Tang Y.Z."/>
            <person name="Lecleir G.R."/>
            <person name="Coyne K.J."/>
            <person name="Berg G.M."/>
            <person name="Bertrand E.M."/>
            <person name="Saito M.A."/>
            <person name="Gladyshev V.N."/>
            <person name="Grigoriev I.V."/>
        </authorList>
    </citation>
    <scope>NUCLEOTIDE SEQUENCE [LARGE SCALE GENOMIC DNA]</scope>
    <source>
        <strain evidence="3">CCMP 1984</strain>
    </source>
</reference>
<feature type="region of interest" description="Disordered" evidence="1">
    <location>
        <begin position="239"/>
        <end position="377"/>
    </location>
</feature>
<dbReference type="InParanoid" id="F0YDQ1"/>
<dbReference type="KEGG" id="aaf:AURANDRAFT_69862"/>
<dbReference type="AlphaFoldDB" id="F0YDQ1"/>
<feature type="region of interest" description="Disordered" evidence="1">
    <location>
        <begin position="1"/>
        <end position="96"/>
    </location>
</feature>
<accession>F0YDQ1</accession>
<organism evidence="3">
    <name type="scientific">Aureococcus anophagefferens</name>
    <name type="common">Harmful bloom alga</name>
    <dbReference type="NCBI Taxonomy" id="44056"/>
    <lineage>
        <taxon>Eukaryota</taxon>
        <taxon>Sar</taxon>
        <taxon>Stramenopiles</taxon>
        <taxon>Ochrophyta</taxon>
        <taxon>Pelagophyceae</taxon>
        <taxon>Pelagomonadales</taxon>
        <taxon>Pelagomonadaceae</taxon>
        <taxon>Aureococcus</taxon>
    </lineage>
</organism>
<dbReference type="Proteomes" id="UP000002729">
    <property type="component" value="Unassembled WGS sequence"/>
</dbReference>
<dbReference type="GeneID" id="20227690"/>
<proteinExistence type="predicted"/>
<dbReference type="RefSeq" id="XP_009038423.1">
    <property type="nucleotide sequence ID" value="XM_009040175.1"/>
</dbReference>
<gene>
    <name evidence="2" type="ORF">AURANDRAFT_69862</name>
</gene>
<feature type="compositionally biased region" description="Low complexity" evidence="1">
    <location>
        <begin position="263"/>
        <end position="275"/>
    </location>
</feature>
<feature type="compositionally biased region" description="Basic residues" evidence="1">
    <location>
        <begin position="173"/>
        <end position="186"/>
    </location>
</feature>
<feature type="compositionally biased region" description="Basic and acidic residues" evidence="1">
    <location>
        <begin position="49"/>
        <end position="65"/>
    </location>
</feature>
<dbReference type="EMBL" id="GL833133">
    <property type="protein sequence ID" value="EGB06671.1"/>
    <property type="molecule type" value="Genomic_DNA"/>
</dbReference>
<name>F0YDQ1_AURAN</name>
<feature type="compositionally biased region" description="Basic residues" evidence="1">
    <location>
        <begin position="276"/>
        <end position="301"/>
    </location>
</feature>
<protein>
    <submittedName>
        <fullName evidence="2">Expressed protein</fullName>
    </submittedName>
</protein>
<feature type="compositionally biased region" description="Pro residues" evidence="1">
    <location>
        <begin position="366"/>
        <end position="377"/>
    </location>
</feature>
<sequence length="377" mass="41863">RPPRKIKRPHHNNGRPDGGPAGHDADGRRGAARGDGGGGGRRRLLPRHGAREPRHQPPGHAEARGRRLLHGPVRRVRDDQEALRGQGHLRHQGPEAARDLLQARAVDVRHRGRGAAAAPADDHALDGLQGARQAPRGRHRDGLAHGALRRVPHGQDAALPHALRDGAAAAGPGRRRGQGHVHRHGGHVPAPAAPGHRGALRREPRDGARERRLRARAQQRAAVRAAQAGLRAHVRGPLLAPHRRLGDGPLPHGLHGPRRAQRAPDAARAVPAPAHAHVRRVRHRRRPHEPGRRQPRRHVLRQGRDEAHRRQHHRAREPHAAPAQEGARREPRLQGHRLALHRRVRGVLLRRRRGHRRRRRVKRPRSPPSAPIRRVPP</sequence>
<feature type="compositionally biased region" description="Basic residues" evidence="1">
    <location>
        <begin position="334"/>
        <end position="365"/>
    </location>
</feature>